<evidence type="ECO:0000313" key="10">
    <source>
        <dbReference type="Proteomes" id="UP000759131"/>
    </source>
</evidence>
<feature type="binding site" evidence="6">
    <location>
        <position position="73"/>
    </location>
    <ligand>
        <name>ATP</name>
        <dbReference type="ChEBI" id="CHEBI:30616"/>
    </ligand>
</feature>
<dbReference type="CDD" id="cd00180">
    <property type="entry name" value="PKc"/>
    <property type="match status" value="1"/>
</dbReference>
<comment type="similarity">
    <text evidence="5">Belongs to the protein kinase superfamily. Ser/Thr protein kinase family. GCN2 subfamily.</text>
</comment>
<evidence type="ECO:0000256" key="5">
    <source>
        <dbReference type="ARBA" id="ARBA00037982"/>
    </source>
</evidence>
<dbReference type="InterPro" id="IPR008271">
    <property type="entry name" value="Ser/Thr_kinase_AS"/>
</dbReference>
<keyword evidence="4 6" id="KW-0067">ATP-binding</keyword>
<sequence>MESNARLKNIHYTSHENLPEQSPMLSENDMDKIIEEYFTKNDQLESMAKIGVGAFGTVIKVKDRNDNRIYALKITTSKGRSNECKILADLDHPCIVKYYNSRLYSDKWLVIQMGYCEMTLKLVIENKNAILKRHVGNKYIELFDYIISWQIYWEIVSVLRYLHHHAKVLHLDIKPSNILCDPNLSHGTLIKIADFGLSIKYEDISHTYTDKCKGSPGYMADENERGKYTPASDVFSFGQTMAHLFNVDMDLEYHIVDYEQPSLLKKQIHNMLD</sequence>
<dbReference type="Gene3D" id="3.30.200.20">
    <property type="entry name" value="Phosphorylase Kinase, domain 1"/>
    <property type="match status" value="1"/>
</dbReference>
<evidence type="ECO:0000259" key="8">
    <source>
        <dbReference type="PROSITE" id="PS50011"/>
    </source>
</evidence>
<feature type="non-terminal residue" evidence="9">
    <location>
        <position position="273"/>
    </location>
</feature>
<dbReference type="GO" id="GO:0005634">
    <property type="term" value="C:nucleus"/>
    <property type="evidence" value="ECO:0007669"/>
    <property type="project" value="TreeGrafter"/>
</dbReference>
<dbReference type="InterPro" id="IPR050339">
    <property type="entry name" value="CC_SR_Kinase"/>
</dbReference>
<evidence type="ECO:0000256" key="2">
    <source>
        <dbReference type="ARBA" id="ARBA00022741"/>
    </source>
</evidence>
<reference evidence="9" key="1">
    <citation type="submission" date="2020-11" db="EMBL/GenBank/DDBJ databases">
        <authorList>
            <person name="Tran Van P."/>
        </authorList>
    </citation>
    <scope>NUCLEOTIDE SEQUENCE</scope>
</reference>
<dbReference type="PROSITE" id="PS00108">
    <property type="entry name" value="PROTEIN_KINASE_ST"/>
    <property type="match status" value="1"/>
</dbReference>
<evidence type="ECO:0000256" key="4">
    <source>
        <dbReference type="ARBA" id="ARBA00022840"/>
    </source>
</evidence>
<dbReference type="InterPro" id="IPR011009">
    <property type="entry name" value="Kinase-like_dom_sf"/>
</dbReference>
<dbReference type="Gene3D" id="1.10.510.10">
    <property type="entry name" value="Transferase(Phosphotransferase) domain 1"/>
    <property type="match status" value="1"/>
</dbReference>
<dbReference type="PANTHER" id="PTHR11042">
    <property type="entry name" value="EUKARYOTIC TRANSLATION INITIATION FACTOR 2-ALPHA KINASE EIF2-ALPHA KINASE -RELATED"/>
    <property type="match status" value="1"/>
</dbReference>
<feature type="domain" description="Protein kinase" evidence="8">
    <location>
        <begin position="44"/>
        <end position="273"/>
    </location>
</feature>
<evidence type="ECO:0000313" key="9">
    <source>
        <dbReference type="EMBL" id="CAD7620989.1"/>
    </source>
</evidence>
<dbReference type="GO" id="GO:0005737">
    <property type="term" value="C:cytoplasm"/>
    <property type="evidence" value="ECO:0007669"/>
    <property type="project" value="TreeGrafter"/>
</dbReference>
<keyword evidence="7" id="KW-0723">Serine/threonine-protein kinase</keyword>
<dbReference type="OrthoDB" id="4062651at2759"/>
<dbReference type="InterPro" id="IPR017441">
    <property type="entry name" value="Protein_kinase_ATP_BS"/>
</dbReference>
<dbReference type="SUPFAM" id="SSF56112">
    <property type="entry name" value="Protein kinase-like (PK-like)"/>
    <property type="match status" value="1"/>
</dbReference>
<dbReference type="GO" id="GO:0004674">
    <property type="term" value="F:protein serine/threonine kinase activity"/>
    <property type="evidence" value="ECO:0007669"/>
    <property type="project" value="UniProtKB-KW"/>
</dbReference>
<keyword evidence="3" id="KW-0418">Kinase</keyword>
<evidence type="ECO:0000256" key="1">
    <source>
        <dbReference type="ARBA" id="ARBA00022679"/>
    </source>
</evidence>
<evidence type="ECO:0000256" key="6">
    <source>
        <dbReference type="PROSITE-ProRule" id="PRU10141"/>
    </source>
</evidence>
<dbReference type="SMART" id="SM00220">
    <property type="entry name" value="S_TKc"/>
    <property type="match status" value="1"/>
</dbReference>
<dbReference type="Pfam" id="PF00069">
    <property type="entry name" value="Pkinase"/>
    <property type="match status" value="1"/>
</dbReference>
<dbReference type="AlphaFoldDB" id="A0A7R9KDB6"/>
<keyword evidence="10" id="KW-1185">Reference proteome</keyword>
<proteinExistence type="inferred from homology"/>
<name>A0A7R9KDB6_9ACAR</name>
<dbReference type="Proteomes" id="UP000759131">
    <property type="component" value="Unassembled WGS sequence"/>
</dbReference>
<gene>
    <name evidence="9" type="ORF">OSB1V03_LOCUS1469</name>
</gene>
<protein>
    <recommendedName>
        <fullName evidence="8">Protein kinase domain-containing protein</fullName>
    </recommendedName>
</protein>
<accession>A0A7R9KDB6</accession>
<evidence type="ECO:0000256" key="7">
    <source>
        <dbReference type="RuleBase" id="RU000304"/>
    </source>
</evidence>
<keyword evidence="2 6" id="KW-0547">Nucleotide-binding</keyword>
<dbReference type="GO" id="GO:0005524">
    <property type="term" value="F:ATP binding"/>
    <property type="evidence" value="ECO:0007669"/>
    <property type="project" value="UniProtKB-UniRule"/>
</dbReference>
<dbReference type="InterPro" id="IPR000719">
    <property type="entry name" value="Prot_kinase_dom"/>
</dbReference>
<evidence type="ECO:0000256" key="3">
    <source>
        <dbReference type="ARBA" id="ARBA00022777"/>
    </source>
</evidence>
<keyword evidence="1" id="KW-0808">Transferase</keyword>
<dbReference type="PROSITE" id="PS00107">
    <property type="entry name" value="PROTEIN_KINASE_ATP"/>
    <property type="match status" value="1"/>
</dbReference>
<dbReference type="EMBL" id="OC855008">
    <property type="protein sequence ID" value="CAD7620989.1"/>
    <property type="molecule type" value="Genomic_DNA"/>
</dbReference>
<organism evidence="9">
    <name type="scientific">Medioppia subpectinata</name>
    <dbReference type="NCBI Taxonomy" id="1979941"/>
    <lineage>
        <taxon>Eukaryota</taxon>
        <taxon>Metazoa</taxon>
        <taxon>Ecdysozoa</taxon>
        <taxon>Arthropoda</taxon>
        <taxon>Chelicerata</taxon>
        <taxon>Arachnida</taxon>
        <taxon>Acari</taxon>
        <taxon>Acariformes</taxon>
        <taxon>Sarcoptiformes</taxon>
        <taxon>Oribatida</taxon>
        <taxon>Brachypylina</taxon>
        <taxon>Oppioidea</taxon>
        <taxon>Oppiidae</taxon>
        <taxon>Medioppia</taxon>
    </lineage>
</organism>
<dbReference type="EMBL" id="CAJPIZ010000433">
    <property type="protein sequence ID" value="CAG2101419.1"/>
    <property type="molecule type" value="Genomic_DNA"/>
</dbReference>
<dbReference type="PROSITE" id="PS50011">
    <property type="entry name" value="PROTEIN_KINASE_DOM"/>
    <property type="match status" value="1"/>
</dbReference>